<keyword evidence="1" id="KW-0472">Membrane</keyword>
<name>A0A6J7DDS8_9ZZZZ</name>
<feature type="transmembrane region" description="Helical" evidence="1">
    <location>
        <begin position="125"/>
        <end position="145"/>
    </location>
</feature>
<feature type="transmembrane region" description="Helical" evidence="1">
    <location>
        <begin position="39"/>
        <end position="56"/>
    </location>
</feature>
<dbReference type="SUPFAM" id="SSF81324">
    <property type="entry name" value="Voltage-gated potassium channels"/>
    <property type="match status" value="1"/>
</dbReference>
<evidence type="ECO:0000256" key="1">
    <source>
        <dbReference type="SAM" id="Phobius"/>
    </source>
</evidence>
<reference evidence="3" key="1">
    <citation type="submission" date="2020-05" db="EMBL/GenBank/DDBJ databases">
        <authorList>
            <person name="Chiriac C."/>
            <person name="Salcher M."/>
            <person name="Ghai R."/>
            <person name="Kavagutti S V."/>
        </authorList>
    </citation>
    <scope>NUCLEOTIDE SEQUENCE</scope>
</reference>
<feature type="domain" description="Potassium channel" evidence="2">
    <location>
        <begin position="138"/>
        <end position="213"/>
    </location>
</feature>
<keyword evidence="1" id="KW-0812">Transmembrane</keyword>
<dbReference type="AlphaFoldDB" id="A0A6J7DDS8"/>
<keyword evidence="1" id="KW-1133">Transmembrane helix</keyword>
<proteinExistence type="predicted"/>
<feature type="transmembrane region" description="Helical" evidence="1">
    <location>
        <begin position="68"/>
        <end position="86"/>
    </location>
</feature>
<feature type="transmembrane region" description="Helical" evidence="1">
    <location>
        <begin position="98"/>
        <end position="116"/>
    </location>
</feature>
<feature type="transmembrane region" description="Helical" evidence="1">
    <location>
        <begin position="12"/>
        <end position="33"/>
    </location>
</feature>
<evidence type="ECO:0000313" key="3">
    <source>
        <dbReference type="EMBL" id="CAB4865353.1"/>
    </source>
</evidence>
<feature type="transmembrane region" description="Helical" evidence="1">
    <location>
        <begin position="192"/>
        <end position="213"/>
    </location>
</feature>
<dbReference type="EMBL" id="CAFBLU010000004">
    <property type="protein sequence ID" value="CAB4865353.1"/>
    <property type="molecule type" value="Genomic_DNA"/>
</dbReference>
<dbReference type="Gene3D" id="1.10.287.70">
    <property type="match status" value="1"/>
</dbReference>
<dbReference type="Pfam" id="PF07885">
    <property type="entry name" value="Ion_trans_2"/>
    <property type="match status" value="1"/>
</dbReference>
<accession>A0A6J7DDS8</accession>
<gene>
    <name evidence="3" type="ORF">UFOPK3444_00418</name>
</gene>
<sequence length="228" mass="24103">MGMSSIRARITPEVHLFQLPLVVTATAIIFSIAAPSNGAYRMTGIFLTAAAVLLTLHAADVVASRRHAVAAILLVGTVMASVGTVAESAHWVRGIGELIIGIPIIWACIRTVIWIAEREVITGQAVLGGVLVYLLIGLLFGQIYGSVADLAPGNLFCEQGDGTQSDRVYFSFSTITTTGFGDFVPCSSSTHAIAITEAVFGQVYLVTIIALLVGNMGRRRSRPGDDEV</sequence>
<evidence type="ECO:0000259" key="2">
    <source>
        <dbReference type="Pfam" id="PF07885"/>
    </source>
</evidence>
<dbReference type="InterPro" id="IPR013099">
    <property type="entry name" value="K_chnl_dom"/>
</dbReference>
<organism evidence="3">
    <name type="scientific">freshwater metagenome</name>
    <dbReference type="NCBI Taxonomy" id="449393"/>
    <lineage>
        <taxon>unclassified sequences</taxon>
        <taxon>metagenomes</taxon>
        <taxon>ecological metagenomes</taxon>
    </lineage>
</organism>
<protein>
    <submittedName>
        <fullName evidence="3">Unannotated protein</fullName>
    </submittedName>
</protein>